<keyword evidence="3" id="KW-0547">Nucleotide-binding</keyword>
<dbReference type="InterPro" id="IPR018109">
    <property type="entry name" value="Folylpolyglutamate_synth_CS"/>
</dbReference>
<feature type="transmembrane region" description="Helical" evidence="5">
    <location>
        <begin position="12"/>
        <end position="31"/>
    </location>
</feature>
<proteinExistence type="inferred from homology"/>
<accession>G0UWW5</accession>
<evidence type="ECO:0000256" key="3">
    <source>
        <dbReference type="ARBA" id="ARBA00022741"/>
    </source>
</evidence>
<evidence type="ECO:0000256" key="5">
    <source>
        <dbReference type="SAM" id="Phobius"/>
    </source>
</evidence>
<dbReference type="VEuPathDB" id="TriTrypDB:TcIL3000_10_6550"/>
<comment type="similarity">
    <text evidence="1">Belongs to the folylpolyglutamate synthase family.</text>
</comment>
<keyword evidence="5" id="KW-0812">Transmembrane</keyword>
<dbReference type="InterPro" id="IPR001645">
    <property type="entry name" value="Folylpolyglutamate_synth"/>
</dbReference>
<evidence type="ECO:0000256" key="1">
    <source>
        <dbReference type="ARBA" id="ARBA00008276"/>
    </source>
</evidence>
<keyword evidence="4" id="KW-0067">ATP-binding</keyword>
<evidence type="ECO:0000256" key="4">
    <source>
        <dbReference type="ARBA" id="ARBA00022840"/>
    </source>
</evidence>
<dbReference type="PANTHER" id="PTHR11136:SF5">
    <property type="entry name" value="FOLYLPOLYGLUTAMATE SYNTHASE, MITOCHONDRIAL"/>
    <property type="match status" value="1"/>
</dbReference>
<keyword evidence="5" id="KW-0472">Membrane</keyword>
<dbReference type="PROSITE" id="PS01012">
    <property type="entry name" value="FOLYLPOLYGLU_SYNT_2"/>
    <property type="match status" value="1"/>
</dbReference>
<dbReference type="NCBIfam" id="TIGR01499">
    <property type="entry name" value="folC"/>
    <property type="match status" value="1"/>
</dbReference>
<dbReference type="PANTHER" id="PTHR11136">
    <property type="entry name" value="FOLYLPOLYGLUTAMATE SYNTHASE-RELATED"/>
    <property type="match status" value="1"/>
</dbReference>
<dbReference type="SUPFAM" id="SSF53623">
    <property type="entry name" value="MurD-like peptide ligases, catalytic domain"/>
    <property type="match status" value="1"/>
</dbReference>
<dbReference type="Gene3D" id="3.40.1190.10">
    <property type="entry name" value="Mur-like, catalytic domain"/>
    <property type="match status" value="1"/>
</dbReference>
<keyword evidence="5" id="KW-1133">Transmembrane helix</keyword>
<keyword evidence="2" id="KW-0436">Ligase</keyword>
<dbReference type="EMBL" id="HE575323">
    <property type="protein sequence ID" value="CCC93882.1"/>
    <property type="molecule type" value="Genomic_DNA"/>
</dbReference>
<organism evidence="6">
    <name type="scientific">Trypanosoma congolense (strain IL3000)</name>
    <dbReference type="NCBI Taxonomy" id="1068625"/>
    <lineage>
        <taxon>Eukaryota</taxon>
        <taxon>Discoba</taxon>
        <taxon>Euglenozoa</taxon>
        <taxon>Kinetoplastea</taxon>
        <taxon>Metakinetoplastina</taxon>
        <taxon>Trypanosomatida</taxon>
        <taxon>Trypanosomatidae</taxon>
        <taxon>Trypanosoma</taxon>
        <taxon>Nannomonas</taxon>
    </lineage>
</organism>
<dbReference type="GO" id="GO:0005524">
    <property type="term" value="F:ATP binding"/>
    <property type="evidence" value="ECO:0007669"/>
    <property type="project" value="UniProtKB-KW"/>
</dbReference>
<evidence type="ECO:0000256" key="2">
    <source>
        <dbReference type="ARBA" id="ARBA00022598"/>
    </source>
</evidence>
<sequence>MCNVCLRGGAALCTGLLVTLHAISILTFLFLHHFHLCILWESVFLCKETDFTGVYCVSFHHRLLSNGSGSIDSGVEKPYMSRLQPLKVSLPLSMKHECAPKRTFDDVLLAMYELTLRKVDHCSSMSKIGSSTNSSAELVRVLSDRLNLRHWLNTVKFVHVAGTKGKGTTSSYAAALLKSHGLRVGLFTSPHIRDIRERIMIDNQILQQETFTRYFFQVKDSLADITDGDRRLVDSIPAPCSFFCLMFLVSLVAFSSESVDVAVVEVGIGGRYDTTNVITPQVSVITALGIDHTDMLGNTVEEIALEKAGIIKPGIICYSAPQKDHPSTRRVLEEYARKVNSPLLFADDVEMPAEDWPCLAIGGNHAVENSKLAVLAARSVMGIPSNRPLDKVEREVLESTTVVGRSHVIQIGGGEKGTLYLDGAHTYESLCAATRWFVEESAKRAGKSEPRRVLLLYSSREPNRIVKSFMHSAGSFSKVVVVGVVDPKGMREIWKSNTLEYTHNK</sequence>
<name>G0UWW5_TRYCI</name>
<dbReference type="AlphaFoldDB" id="G0UWW5"/>
<dbReference type="UniPathway" id="UPA00850"/>
<dbReference type="GO" id="GO:0005739">
    <property type="term" value="C:mitochondrion"/>
    <property type="evidence" value="ECO:0007669"/>
    <property type="project" value="TreeGrafter"/>
</dbReference>
<gene>
    <name evidence="6" type="ORF">TCIL3000_10_6550</name>
</gene>
<dbReference type="GO" id="GO:0005829">
    <property type="term" value="C:cytosol"/>
    <property type="evidence" value="ECO:0007669"/>
    <property type="project" value="TreeGrafter"/>
</dbReference>
<protein>
    <submittedName>
        <fullName evidence="6">Uncharacterized protein TCIL3000_10_6550</fullName>
    </submittedName>
</protein>
<dbReference type="InterPro" id="IPR036565">
    <property type="entry name" value="Mur-like_cat_sf"/>
</dbReference>
<feature type="non-terminal residue" evidence="6">
    <location>
        <position position="505"/>
    </location>
</feature>
<dbReference type="GO" id="GO:0004326">
    <property type="term" value="F:tetrahydrofolylpolyglutamate synthase activity"/>
    <property type="evidence" value="ECO:0007669"/>
    <property type="project" value="InterPro"/>
</dbReference>
<evidence type="ECO:0000313" key="6">
    <source>
        <dbReference type="EMBL" id="CCC93882.1"/>
    </source>
</evidence>
<reference evidence="6" key="1">
    <citation type="journal article" date="2012" name="Proc. Natl. Acad. Sci. U.S.A.">
        <title>Antigenic diversity is generated by distinct evolutionary mechanisms in African trypanosome species.</title>
        <authorList>
            <person name="Jackson A.P."/>
            <person name="Berry A."/>
            <person name="Aslett M."/>
            <person name="Allison H.C."/>
            <person name="Burton P."/>
            <person name="Vavrova-Anderson J."/>
            <person name="Brown R."/>
            <person name="Browne H."/>
            <person name="Corton N."/>
            <person name="Hauser H."/>
            <person name="Gamble J."/>
            <person name="Gilderthorp R."/>
            <person name="Marcello L."/>
            <person name="McQuillan J."/>
            <person name="Otto T.D."/>
            <person name="Quail M.A."/>
            <person name="Sanders M.J."/>
            <person name="van Tonder A."/>
            <person name="Ginger M.L."/>
            <person name="Field M.C."/>
            <person name="Barry J.D."/>
            <person name="Hertz-Fowler C."/>
            <person name="Berriman M."/>
        </authorList>
    </citation>
    <scope>NUCLEOTIDE SEQUENCE</scope>
    <source>
        <strain evidence="6">IL3000</strain>
    </source>
</reference>